<dbReference type="RefSeq" id="WP_023172131.1">
    <property type="nucleotide sequence ID" value="NC_022600.1"/>
</dbReference>
<name>U5QHG4_GLOK1</name>
<dbReference type="KEGG" id="glj:GKIL_0833"/>
<protein>
    <recommendedName>
        <fullName evidence="3">DUF1350 domain-containing protein</fullName>
    </recommendedName>
</protein>
<sequence length="260" mass="28578">MRKLFEPIAHSWIARHPEPLGVIEFIGGALFGTLPWLNYDAFLQSIYDAGYTVIAVPFRFGFDHEAIAKILLDERTSIRALLDYPADLPHIWVGHSLGCKYIILLEAHGQIYNQPSLLIAPDIADTRNAVPVPIPGLVEFLDAHGLGAIPTRAQTQQLVRESALFNLTGLISFASDDIAGNQAGLPPESDVGWFVSTLADRRLLKAELPGRHNDIIGVSMGEDVFDLDPHDGLVQRGPRALELLAVELLEKLRGKAEKLV</sequence>
<dbReference type="ESTHER" id="9cyan-u5qhg4">
    <property type="family name" value="Duf_1350"/>
</dbReference>
<accession>U5QHG4</accession>
<evidence type="ECO:0000313" key="2">
    <source>
        <dbReference type="Proteomes" id="UP000017396"/>
    </source>
</evidence>
<dbReference type="PATRIC" id="fig|1183438.3.peg.825"/>
<dbReference type="PANTHER" id="PTHR34127">
    <property type="entry name" value="OS04G0405600 PROTEIN"/>
    <property type="match status" value="1"/>
</dbReference>
<dbReference type="InterPro" id="IPR029058">
    <property type="entry name" value="AB_hydrolase_fold"/>
</dbReference>
<keyword evidence="2" id="KW-1185">Reference proteome</keyword>
<evidence type="ECO:0008006" key="3">
    <source>
        <dbReference type="Google" id="ProtNLM"/>
    </source>
</evidence>
<dbReference type="eggNOG" id="COG4223">
    <property type="taxonomic scope" value="Bacteria"/>
</dbReference>
<dbReference type="OrthoDB" id="479210at2"/>
<dbReference type="AlphaFoldDB" id="U5QHG4"/>
<dbReference type="Proteomes" id="UP000017396">
    <property type="component" value="Chromosome"/>
</dbReference>
<dbReference type="Pfam" id="PF07082">
    <property type="entry name" value="DUF1350"/>
    <property type="match status" value="1"/>
</dbReference>
<reference evidence="1 2" key="1">
    <citation type="journal article" date="2013" name="PLoS ONE">
        <title>Cultivation and Complete Genome Sequencing of Gloeobacter kilaueensis sp. nov., from a Lava Cave in Kilauea Caldera, Hawai'i.</title>
        <authorList>
            <person name="Saw J.H."/>
            <person name="Schatz M."/>
            <person name="Brown M.V."/>
            <person name="Kunkel D.D."/>
            <person name="Foster J.S."/>
            <person name="Shick H."/>
            <person name="Christensen S."/>
            <person name="Hou S."/>
            <person name="Wan X."/>
            <person name="Donachie S.P."/>
        </authorList>
    </citation>
    <scope>NUCLEOTIDE SEQUENCE [LARGE SCALE GENOMIC DNA]</scope>
    <source>
        <strain evidence="2">JS</strain>
    </source>
</reference>
<dbReference type="STRING" id="1183438.GKIL_0833"/>
<dbReference type="PANTHER" id="PTHR34127:SF1">
    <property type="entry name" value="OS04G0405600 PROTEIN"/>
    <property type="match status" value="1"/>
</dbReference>
<gene>
    <name evidence="1" type="ORF">GKIL_0833</name>
</gene>
<dbReference type="EMBL" id="CP003587">
    <property type="protein sequence ID" value="AGY57079.1"/>
    <property type="molecule type" value="Genomic_DNA"/>
</dbReference>
<dbReference type="HOGENOM" id="CLU_047079_1_0_3"/>
<proteinExistence type="predicted"/>
<dbReference type="SUPFAM" id="SSF53474">
    <property type="entry name" value="alpha/beta-Hydrolases"/>
    <property type="match status" value="1"/>
</dbReference>
<evidence type="ECO:0000313" key="1">
    <source>
        <dbReference type="EMBL" id="AGY57079.1"/>
    </source>
</evidence>
<organism evidence="1 2">
    <name type="scientific">Gloeobacter kilaueensis (strain ATCC BAA-2537 / CCAP 1431/1 / ULC 316 / JS1)</name>
    <dbReference type="NCBI Taxonomy" id="1183438"/>
    <lineage>
        <taxon>Bacteria</taxon>
        <taxon>Bacillati</taxon>
        <taxon>Cyanobacteriota</taxon>
        <taxon>Cyanophyceae</taxon>
        <taxon>Gloeobacterales</taxon>
        <taxon>Gloeobacteraceae</taxon>
        <taxon>Gloeobacter</taxon>
    </lineage>
</organism>
<dbReference type="InterPro" id="IPR010765">
    <property type="entry name" value="DUF1350"/>
</dbReference>